<dbReference type="GO" id="GO:0004722">
    <property type="term" value="F:protein serine/threonine phosphatase activity"/>
    <property type="evidence" value="ECO:0007669"/>
    <property type="project" value="UniProtKB-EC"/>
</dbReference>
<keyword evidence="4" id="KW-0963">Cytoplasm</keyword>
<evidence type="ECO:0000256" key="1">
    <source>
        <dbReference type="ARBA" id="ARBA00004245"/>
    </source>
</evidence>
<reference evidence="13" key="1">
    <citation type="submission" date="2021-02" db="EMBL/GenBank/DDBJ databases">
        <authorList>
            <person name="Nowell W R."/>
        </authorList>
    </citation>
    <scope>NUCLEOTIDE SEQUENCE</scope>
</reference>
<evidence type="ECO:0000256" key="5">
    <source>
        <dbReference type="ARBA" id="ARBA00022801"/>
    </source>
</evidence>
<name>A0A813RY71_9BILA</name>
<dbReference type="GO" id="GO:0003779">
    <property type="term" value="F:actin binding"/>
    <property type="evidence" value="ECO:0007669"/>
    <property type="project" value="InterPro"/>
</dbReference>
<dbReference type="EMBL" id="CAJNOL010000049">
    <property type="protein sequence ID" value="CAF0788523.1"/>
    <property type="molecule type" value="Genomic_DNA"/>
</dbReference>
<comment type="subcellular location">
    <subcellularLocation>
        <location evidence="1">Cytoplasm</location>
        <location evidence="1">Cytoskeleton</location>
    </subcellularLocation>
</comment>
<dbReference type="PANTHER" id="PTHR45864">
    <property type="entry name" value="SLINGSHOT PROTEIN PHOSPHATASE HOMOLOG"/>
    <property type="match status" value="1"/>
</dbReference>
<protein>
    <recommendedName>
        <fullName evidence="3">protein-serine/threonine phosphatase</fullName>
        <ecNumber evidence="3">3.1.3.16</ecNumber>
    </recommendedName>
</protein>
<dbReference type="SUPFAM" id="SSF109715">
    <property type="entry name" value="DEK C-terminal domain"/>
    <property type="match status" value="1"/>
</dbReference>
<evidence type="ECO:0000256" key="4">
    <source>
        <dbReference type="ARBA" id="ARBA00022490"/>
    </source>
</evidence>
<dbReference type="SMART" id="SM00195">
    <property type="entry name" value="DSPc"/>
    <property type="match status" value="1"/>
</dbReference>
<feature type="region of interest" description="Disordered" evidence="9">
    <location>
        <begin position="496"/>
        <end position="515"/>
    </location>
</feature>
<dbReference type="InterPro" id="IPR043588">
    <property type="entry name" value="SSH-N"/>
</dbReference>
<dbReference type="AlphaFoldDB" id="A0A813RY71"/>
<dbReference type="PROSITE" id="PS50054">
    <property type="entry name" value="TYR_PHOSPHATASE_DUAL"/>
    <property type="match status" value="1"/>
</dbReference>
<gene>
    <name evidence="13" type="ORF">JXQ802_LOCUS3616</name>
</gene>
<feature type="compositionally biased region" description="Polar residues" evidence="9">
    <location>
        <begin position="504"/>
        <end position="515"/>
    </location>
</feature>
<keyword evidence="14" id="KW-1185">Reference proteome</keyword>
<keyword evidence="5" id="KW-0378">Hydrolase</keyword>
<feature type="domain" description="Tyrosine-protein phosphatase" evidence="10">
    <location>
        <begin position="281"/>
        <end position="422"/>
    </location>
</feature>
<evidence type="ECO:0000313" key="13">
    <source>
        <dbReference type="EMBL" id="CAF0788523.1"/>
    </source>
</evidence>
<feature type="compositionally biased region" description="Low complexity" evidence="9">
    <location>
        <begin position="454"/>
        <end position="463"/>
    </location>
</feature>
<dbReference type="InterPro" id="IPR016130">
    <property type="entry name" value="Tyr_Pase_AS"/>
</dbReference>
<dbReference type="Proteomes" id="UP000663870">
    <property type="component" value="Unassembled WGS sequence"/>
</dbReference>
<dbReference type="PANTHER" id="PTHR45864:SF2">
    <property type="entry name" value="PROTEIN PHOSPHATASE SLINGSHOT"/>
    <property type="match status" value="1"/>
</dbReference>
<feature type="domain" description="DEK-C" evidence="12">
    <location>
        <begin position="222"/>
        <end position="277"/>
    </location>
</feature>
<dbReference type="EC" id="3.1.3.16" evidence="3"/>
<dbReference type="FunFam" id="3.90.190.10:FF:000004">
    <property type="entry name" value="Protein phosphatase Slingshot homolog 2"/>
    <property type="match status" value="1"/>
</dbReference>
<dbReference type="InterPro" id="IPR020422">
    <property type="entry name" value="TYR_PHOSPHATASE_DUAL_dom"/>
</dbReference>
<accession>A0A813RY71</accession>
<evidence type="ECO:0000256" key="3">
    <source>
        <dbReference type="ARBA" id="ARBA00013081"/>
    </source>
</evidence>
<dbReference type="PROSITE" id="PS00383">
    <property type="entry name" value="TYR_PHOSPHATASE_1"/>
    <property type="match status" value="1"/>
</dbReference>
<keyword evidence="6" id="KW-0904">Protein phosphatase</keyword>
<comment type="catalytic activity">
    <reaction evidence="8">
        <text>O-phospho-L-threonyl-[protein] + H2O = L-threonyl-[protein] + phosphate</text>
        <dbReference type="Rhea" id="RHEA:47004"/>
        <dbReference type="Rhea" id="RHEA-COMP:11060"/>
        <dbReference type="Rhea" id="RHEA-COMP:11605"/>
        <dbReference type="ChEBI" id="CHEBI:15377"/>
        <dbReference type="ChEBI" id="CHEBI:30013"/>
        <dbReference type="ChEBI" id="CHEBI:43474"/>
        <dbReference type="ChEBI" id="CHEBI:61977"/>
        <dbReference type="EC" id="3.1.3.16"/>
    </reaction>
</comment>
<evidence type="ECO:0000256" key="9">
    <source>
        <dbReference type="SAM" id="MobiDB-lite"/>
    </source>
</evidence>
<evidence type="ECO:0000259" key="12">
    <source>
        <dbReference type="PROSITE" id="PS51998"/>
    </source>
</evidence>
<dbReference type="SUPFAM" id="SSF52799">
    <property type="entry name" value="(Phosphotyrosine protein) phosphatases II"/>
    <property type="match status" value="1"/>
</dbReference>
<feature type="region of interest" description="Disordered" evidence="9">
    <location>
        <begin position="454"/>
        <end position="473"/>
    </location>
</feature>
<dbReference type="InterPro" id="IPR000340">
    <property type="entry name" value="Dual-sp_phosphatase_cat-dom"/>
</dbReference>
<dbReference type="PROSITE" id="PS50056">
    <property type="entry name" value="TYR_PHOSPHATASE_2"/>
    <property type="match status" value="1"/>
</dbReference>
<dbReference type="GO" id="GO:0030837">
    <property type="term" value="P:negative regulation of actin filament polymerization"/>
    <property type="evidence" value="ECO:0007669"/>
    <property type="project" value="InterPro"/>
</dbReference>
<dbReference type="Gene3D" id="3.90.190.10">
    <property type="entry name" value="Protein tyrosine phosphatase superfamily"/>
    <property type="match status" value="1"/>
</dbReference>
<dbReference type="InterPro" id="IPR029021">
    <property type="entry name" value="Prot-tyrosine_phosphatase-like"/>
</dbReference>
<dbReference type="InterPro" id="IPR043587">
    <property type="entry name" value="Phosphatase_SSH-like"/>
</dbReference>
<evidence type="ECO:0000259" key="11">
    <source>
        <dbReference type="PROSITE" id="PS50056"/>
    </source>
</evidence>
<comment type="caution">
    <text evidence="13">The sequence shown here is derived from an EMBL/GenBank/DDBJ whole genome shotgun (WGS) entry which is preliminary data.</text>
</comment>
<dbReference type="PROSITE" id="PS51998">
    <property type="entry name" value="DEK_C"/>
    <property type="match status" value="1"/>
</dbReference>
<dbReference type="Pfam" id="PF00782">
    <property type="entry name" value="DSPc"/>
    <property type="match status" value="1"/>
</dbReference>
<dbReference type="Pfam" id="PF23040">
    <property type="entry name" value="PH_SSH1-like_1st"/>
    <property type="match status" value="1"/>
</dbReference>
<evidence type="ECO:0000259" key="10">
    <source>
        <dbReference type="PROSITE" id="PS50054"/>
    </source>
</evidence>
<dbReference type="GO" id="GO:0005856">
    <property type="term" value="C:cytoskeleton"/>
    <property type="evidence" value="ECO:0007669"/>
    <property type="project" value="UniProtKB-SubCell"/>
</dbReference>
<feature type="compositionally biased region" description="Polar residues" evidence="9">
    <location>
        <begin position="464"/>
        <end position="473"/>
    </location>
</feature>
<feature type="domain" description="Tyrosine specific protein phosphatases" evidence="11">
    <location>
        <begin position="343"/>
        <end position="400"/>
    </location>
</feature>
<dbReference type="InterPro" id="IPR014876">
    <property type="entry name" value="DEK_C"/>
</dbReference>
<dbReference type="Pfam" id="PF08766">
    <property type="entry name" value="DEK_C"/>
    <property type="match status" value="1"/>
</dbReference>
<organism evidence="13 14">
    <name type="scientific">Rotaria sordida</name>
    <dbReference type="NCBI Taxonomy" id="392033"/>
    <lineage>
        <taxon>Eukaryota</taxon>
        <taxon>Metazoa</taxon>
        <taxon>Spiralia</taxon>
        <taxon>Gnathifera</taxon>
        <taxon>Rotifera</taxon>
        <taxon>Eurotatoria</taxon>
        <taxon>Bdelloidea</taxon>
        <taxon>Philodinida</taxon>
        <taxon>Philodinidae</taxon>
        <taxon>Rotaria</taxon>
    </lineage>
</organism>
<evidence type="ECO:0000313" key="14">
    <source>
        <dbReference type="Proteomes" id="UP000663870"/>
    </source>
</evidence>
<evidence type="ECO:0000256" key="7">
    <source>
        <dbReference type="ARBA" id="ARBA00023212"/>
    </source>
</evidence>
<sequence length="515" mass="58436">MATSSLSNKQIASSPNNENLSVPKIAAAATNIIDHHLARIVTGNAENLRAHLDSMYKLLRPDDRLTLMVQLESGFPNRFRYLVIVTCVGRQETEESAILGFDVDTNEITIGMTLPIWADLDITLDGDGGFKLTSYDRCHIFKPVSVQALWTAYQSLHKASNQARLYNYIANNGVTHSWIEYYRNPDMRSNQIYVNEWNQMDDILSHRSDSPHLYQPLSSDEETLRARIHVKLKEIMLQVDLDEVTSKFLREQLENAFQMSLSPYKQYIDDVMLHILAQMDKPTMILPHLYLGSEWNASNFDELKANNIGYVLNVSREIDNFFPGHFKYLNVRVHDHDDADLLKEWEKTFRFINEAKANNQCCLVHCKMGISRSASTVLAYLMKESNHSFTDALEHVKKRRSCINPNGGFRNQLLIYEGILAANKTFRSKLNDSQTTTTTTTIGKKTVATPAISSTSIGTKSTSNLPVQRSSSPNSIVFMRTRSPNKSSPIVVVPRQTSEHCKQTSHVTTRPNSMI</sequence>
<comment type="similarity">
    <text evidence="2">Belongs to the protein-tyrosine phosphatase family.</text>
</comment>
<evidence type="ECO:0000256" key="6">
    <source>
        <dbReference type="ARBA" id="ARBA00022912"/>
    </source>
</evidence>
<evidence type="ECO:0000256" key="8">
    <source>
        <dbReference type="ARBA" id="ARBA00048336"/>
    </source>
</evidence>
<dbReference type="InterPro" id="IPR000387">
    <property type="entry name" value="Tyr_Pase_dom"/>
</dbReference>
<evidence type="ECO:0000256" key="2">
    <source>
        <dbReference type="ARBA" id="ARBA00009580"/>
    </source>
</evidence>
<keyword evidence="7" id="KW-0206">Cytoskeleton</keyword>
<proteinExistence type="inferred from homology"/>